<proteinExistence type="predicted"/>
<evidence type="ECO:0000313" key="2">
    <source>
        <dbReference type="EMBL" id="SUA47293.1"/>
    </source>
</evidence>
<accession>A0A378X427</accession>
<dbReference type="AlphaFoldDB" id="A0A378X427"/>
<organism evidence="2 3">
    <name type="scientific">Nocardia africana</name>
    <dbReference type="NCBI Taxonomy" id="134964"/>
    <lineage>
        <taxon>Bacteria</taxon>
        <taxon>Bacillati</taxon>
        <taxon>Actinomycetota</taxon>
        <taxon>Actinomycetes</taxon>
        <taxon>Mycobacteriales</taxon>
        <taxon>Nocardiaceae</taxon>
        <taxon>Nocardia</taxon>
    </lineage>
</organism>
<name>A0A378X427_9NOCA</name>
<dbReference type="EMBL" id="UGRU01000001">
    <property type="protein sequence ID" value="SUA47293.1"/>
    <property type="molecule type" value="Genomic_DNA"/>
</dbReference>
<sequence>MGRHHLAGPVRRDGAPRRGPPQPADRGRIPTLFDDDSVFERPVHVICTLKEHYPAAADTVLHPADVPFFVSLCKTPASR</sequence>
<dbReference type="Proteomes" id="UP000255082">
    <property type="component" value="Unassembled WGS sequence"/>
</dbReference>
<reference evidence="2 3" key="1">
    <citation type="submission" date="2018-06" db="EMBL/GenBank/DDBJ databases">
        <authorList>
            <consortium name="Pathogen Informatics"/>
            <person name="Doyle S."/>
        </authorList>
    </citation>
    <scope>NUCLEOTIDE SEQUENCE [LARGE SCALE GENOMIC DNA]</scope>
    <source>
        <strain evidence="2 3">NCTC13184</strain>
    </source>
</reference>
<evidence type="ECO:0000256" key="1">
    <source>
        <dbReference type="SAM" id="MobiDB-lite"/>
    </source>
</evidence>
<gene>
    <name evidence="2" type="ORF">NCTC13184_05833</name>
</gene>
<feature type="region of interest" description="Disordered" evidence="1">
    <location>
        <begin position="1"/>
        <end position="33"/>
    </location>
</feature>
<evidence type="ECO:0000313" key="3">
    <source>
        <dbReference type="Proteomes" id="UP000255082"/>
    </source>
</evidence>
<protein>
    <submittedName>
        <fullName evidence="2">Enoyl reductase domain of yeast-type FAS1</fullName>
    </submittedName>
</protein>
<dbReference type="Gene3D" id="1.20.930.70">
    <property type="match status" value="1"/>
</dbReference>